<feature type="chain" id="PRO_5042604974" evidence="3">
    <location>
        <begin position="21"/>
        <end position="573"/>
    </location>
</feature>
<dbReference type="GeneID" id="85312073"/>
<comment type="caution">
    <text evidence="4">The sequence shown here is derived from an EMBL/GenBank/DDBJ whole genome shotgun (WGS) entry which is preliminary data.</text>
</comment>
<evidence type="ECO:0000313" key="5">
    <source>
        <dbReference type="Proteomes" id="UP001244011"/>
    </source>
</evidence>
<dbReference type="Proteomes" id="UP001244011">
    <property type="component" value="Unassembled WGS sequence"/>
</dbReference>
<sequence length="573" mass="60379">MATRIFFALIVLALCRIALSTQGDICYVIGAKTTLVDDRLYFISGNYSIVSFDGQDITPTASLYSLSLSSQFPVERSIPQGLLSNDTIDSDITVAYNSALRTSSGDATGALWHSNDTIYVFGGGFETPTSTLSAYNVTAGKWKDVKAAGGAFNFGNRTSSQYVSAPGSGLHFIYGGTTPYMGGMLRLDASDPDNLSWTNETLGNGSHGVKVPNLESGAMVYIPAGKEGMLISFGGSNVTAGIDPDWGWPYDSDWLTVYVYDIASHTWWVQEASGSAPLHKGSFCTAVTASPDGGAFHITTYGGWSLNYGRSYEDVHVLSIPSFTWIDATDLSNESNKEQQVNSTIGRDSLTGSCQTYKGARMIVLGGGIRAGAYSLTNGACSNVFEPVRVLDLSKYEWQTELDTNASYEVPPIIYDKIGGDATGGATSTVPSAGFADATLSSLLQLRVATATGGTASSKPSNSSATGTPENHSHSVNAGAIAGGVVGGVVGLALIAGMAWFLLRRRRGAKGDAHAPHRVGKGVTSPQVQEMDASYSNQVDAYGRPLRPGGGMVHEFPVSPAAAELDSTARRHM</sequence>
<evidence type="ECO:0000256" key="1">
    <source>
        <dbReference type="SAM" id="MobiDB-lite"/>
    </source>
</evidence>
<keyword evidence="3" id="KW-0732">Signal</keyword>
<dbReference type="InterPro" id="IPR015915">
    <property type="entry name" value="Kelch-typ_b-propeller"/>
</dbReference>
<dbReference type="SUPFAM" id="SSF117281">
    <property type="entry name" value="Kelch motif"/>
    <property type="match status" value="1"/>
</dbReference>
<keyword evidence="2" id="KW-0812">Transmembrane</keyword>
<feature type="signal peptide" evidence="3">
    <location>
        <begin position="1"/>
        <end position="20"/>
    </location>
</feature>
<reference evidence="4" key="1">
    <citation type="submission" date="2023-06" db="EMBL/GenBank/DDBJ databases">
        <title>Genome-scale phylogeny and comparative genomics of the fungal order Sordariales.</title>
        <authorList>
            <consortium name="Lawrence Berkeley National Laboratory"/>
            <person name="Hensen N."/>
            <person name="Bonometti L."/>
            <person name="Westerberg I."/>
            <person name="Brannstrom I.O."/>
            <person name="Guillou S."/>
            <person name="Cros-Aarteil S."/>
            <person name="Calhoun S."/>
            <person name="Haridas S."/>
            <person name="Kuo A."/>
            <person name="Mondo S."/>
            <person name="Pangilinan J."/>
            <person name="Riley R."/>
            <person name="Labutti K."/>
            <person name="Andreopoulos B."/>
            <person name="Lipzen A."/>
            <person name="Chen C."/>
            <person name="Yanf M."/>
            <person name="Daum C."/>
            <person name="Ng V."/>
            <person name="Clum A."/>
            <person name="Steindorff A."/>
            <person name="Ohm R."/>
            <person name="Martin F."/>
            <person name="Silar P."/>
            <person name="Natvig D."/>
            <person name="Lalanne C."/>
            <person name="Gautier V."/>
            <person name="Ament-Velasquez S.L."/>
            <person name="Kruys A."/>
            <person name="Hutchinson M.I."/>
            <person name="Powell A.J."/>
            <person name="Barry K."/>
            <person name="Miller A.N."/>
            <person name="Grigoriev I.V."/>
            <person name="Debuchy R."/>
            <person name="Gladieux P."/>
            <person name="Thoren M.H."/>
            <person name="Johannesson H."/>
        </authorList>
    </citation>
    <scope>NUCLEOTIDE SEQUENCE</scope>
    <source>
        <strain evidence="4">8032-3</strain>
    </source>
</reference>
<gene>
    <name evidence="4" type="ORF">QBC33DRAFT_548743</name>
</gene>
<dbReference type="RefSeq" id="XP_060280061.1">
    <property type="nucleotide sequence ID" value="XM_060428886.1"/>
</dbReference>
<dbReference type="Gene3D" id="2.120.10.80">
    <property type="entry name" value="Kelch-type beta propeller"/>
    <property type="match status" value="1"/>
</dbReference>
<name>A0AAJ0BUY3_9PEZI</name>
<organism evidence="4 5">
    <name type="scientific">Phialemonium atrogriseum</name>
    <dbReference type="NCBI Taxonomy" id="1093897"/>
    <lineage>
        <taxon>Eukaryota</taxon>
        <taxon>Fungi</taxon>
        <taxon>Dikarya</taxon>
        <taxon>Ascomycota</taxon>
        <taxon>Pezizomycotina</taxon>
        <taxon>Sordariomycetes</taxon>
        <taxon>Sordariomycetidae</taxon>
        <taxon>Cephalothecales</taxon>
        <taxon>Cephalothecaceae</taxon>
        <taxon>Phialemonium</taxon>
    </lineage>
</organism>
<keyword evidence="2" id="KW-1133">Transmembrane helix</keyword>
<proteinExistence type="predicted"/>
<dbReference type="EMBL" id="MU839024">
    <property type="protein sequence ID" value="KAK1763848.1"/>
    <property type="molecule type" value="Genomic_DNA"/>
</dbReference>
<evidence type="ECO:0000256" key="2">
    <source>
        <dbReference type="SAM" id="Phobius"/>
    </source>
</evidence>
<evidence type="ECO:0000313" key="4">
    <source>
        <dbReference type="EMBL" id="KAK1763848.1"/>
    </source>
</evidence>
<keyword evidence="2" id="KW-0472">Membrane</keyword>
<accession>A0AAJ0BUY3</accession>
<evidence type="ECO:0000256" key="3">
    <source>
        <dbReference type="SAM" id="SignalP"/>
    </source>
</evidence>
<feature type="transmembrane region" description="Helical" evidence="2">
    <location>
        <begin position="480"/>
        <end position="503"/>
    </location>
</feature>
<feature type="region of interest" description="Disordered" evidence="1">
    <location>
        <begin position="452"/>
        <end position="475"/>
    </location>
</feature>
<dbReference type="Gene3D" id="1.20.5.510">
    <property type="entry name" value="Single helix bin"/>
    <property type="match status" value="1"/>
</dbReference>
<dbReference type="AlphaFoldDB" id="A0AAJ0BUY3"/>
<protein>
    <submittedName>
        <fullName evidence="4">Kelch repeat-containing protein</fullName>
    </submittedName>
</protein>
<keyword evidence="5" id="KW-1185">Reference proteome</keyword>